<sequence length="70" mass="7623">MDGPRDKNDTDSCGGYVLVIGATTRPGALDPALRRSGRFKIALRVPDEDARAEILTVAVQRLRLESIQSI</sequence>
<dbReference type="eggNOG" id="KOG0733">
    <property type="taxonomic scope" value="Eukaryota"/>
</dbReference>
<dbReference type="Gene3D" id="3.40.50.300">
    <property type="entry name" value="P-loop containing nucleotide triphosphate hydrolases"/>
    <property type="match status" value="1"/>
</dbReference>
<dbReference type="GO" id="GO:0005524">
    <property type="term" value="F:ATP binding"/>
    <property type="evidence" value="ECO:0007669"/>
    <property type="project" value="InterPro"/>
</dbReference>
<organism evidence="2 3">
    <name type="scientific">Brassica oleracea var. oleracea</name>
    <dbReference type="NCBI Taxonomy" id="109376"/>
    <lineage>
        <taxon>Eukaryota</taxon>
        <taxon>Viridiplantae</taxon>
        <taxon>Streptophyta</taxon>
        <taxon>Embryophyta</taxon>
        <taxon>Tracheophyta</taxon>
        <taxon>Spermatophyta</taxon>
        <taxon>Magnoliopsida</taxon>
        <taxon>eudicotyledons</taxon>
        <taxon>Gunneridae</taxon>
        <taxon>Pentapetalae</taxon>
        <taxon>rosids</taxon>
        <taxon>malvids</taxon>
        <taxon>Brassicales</taxon>
        <taxon>Brassicaceae</taxon>
        <taxon>Brassiceae</taxon>
        <taxon>Brassica</taxon>
    </lineage>
</organism>
<proteinExistence type="predicted"/>
<protein>
    <recommendedName>
        <fullName evidence="1">ATPase AAA-type core domain-containing protein</fullName>
    </recommendedName>
</protein>
<dbReference type="InterPro" id="IPR003959">
    <property type="entry name" value="ATPase_AAA_core"/>
</dbReference>
<dbReference type="InterPro" id="IPR055278">
    <property type="entry name" value="CDC48c"/>
</dbReference>
<keyword evidence="3" id="KW-1185">Reference proteome</keyword>
<dbReference type="Gramene" id="Bo3g064050.1">
    <property type="protein sequence ID" value="Bo3g064050.1"/>
    <property type="gene ID" value="Bo3g064050"/>
</dbReference>
<feature type="domain" description="ATPase AAA-type core" evidence="1">
    <location>
        <begin position="7"/>
        <end position="46"/>
    </location>
</feature>
<dbReference type="OMA" id="PDERCQG"/>
<dbReference type="EnsemblPlants" id="Bo3g064050.1">
    <property type="protein sequence ID" value="Bo3g064050.1"/>
    <property type="gene ID" value="Bo3g064050"/>
</dbReference>
<dbReference type="GO" id="GO:0016887">
    <property type="term" value="F:ATP hydrolysis activity"/>
    <property type="evidence" value="ECO:0007669"/>
    <property type="project" value="InterPro"/>
</dbReference>
<name>A0A0D3BAP3_BRAOL</name>
<dbReference type="Pfam" id="PF00004">
    <property type="entry name" value="AAA"/>
    <property type="match status" value="1"/>
</dbReference>
<evidence type="ECO:0000259" key="1">
    <source>
        <dbReference type="Pfam" id="PF00004"/>
    </source>
</evidence>
<dbReference type="Proteomes" id="UP000032141">
    <property type="component" value="Chromosome C3"/>
</dbReference>
<dbReference type="HOGENOM" id="CLU_2761280_0_0_1"/>
<dbReference type="SUPFAM" id="SSF52540">
    <property type="entry name" value="P-loop containing nucleoside triphosphate hydrolases"/>
    <property type="match status" value="1"/>
</dbReference>
<dbReference type="PANTHER" id="PTHR48470">
    <property type="entry name" value="CELL DIVISION CONTROL PROTEIN 48 C ISOFORM 1"/>
    <property type="match status" value="1"/>
</dbReference>
<accession>A0A0D3BAP3</accession>
<reference evidence="2 3" key="1">
    <citation type="journal article" date="2014" name="Genome Biol.">
        <title>Transcriptome and methylome profiling reveals relics of genome dominance in the mesopolyploid Brassica oleracea.</title>
        <authorList>
            <person name="Parkin I.A."/>
            <person name="Koh C."/>
            <person name="Tang H."/>
            <person name="Robinson S.J."/>
            <person name="Kagale S."/>
            <person name="Clarke W.E."/>
            <person name="Town C.D."/>
            <person name="Nixon J."/>
            <person name="Krishnakumar V."/>
            <person name="Bidwell S.L."/>
            <person name="Denoeud F."/>
            <person name="Belcram H."/>
            <person name="Links M.G."/>
            <person name="Just J."/>
            <person name="Clarke C."/>
            <person name="Bender T."/>
            <person name="Huebert T."/>
            <person name="Mason A.S."/>
            <person name="Pires J.C."/>
            <person name="Barker G."/>
            <person name="Moore J."/>
            <person name="Walley P.G."/>
            <person name="Manoli S."/>
            <person name="Batley J."/>
            <person name="Edwards D."/>
            <person name="Nelson M.N."/>
            <person name="Wang X."/>
            <person name="Paterson A.H."/>
            <person name="King G."/>
            <person name="Bancroft I."/>
            <person name="Chalhoub B."/>
            <person name="Sharpe A.G."/>
        </authorList>
    </citation>
    <scope>NUCLEOTIDE SEQUENCE</scope>
    <source>
        <strain evidence="2 3">cv. TO1000</strain>
    </source>
</reference>
<dbReference type="PANTHER" id="PTHR48470:SF1">
    <property type="entry name" value="CELL DIVISION CONTROL PROTEIN 48 C ISOFORM 1"/>
    <property type="match status" value="1"/>
</dbReference>
<dbReference type="AlphaFoldDB" id="A0A0D3BAP3"/>
<dbReference type="InterPro" id="IPR027417">
    <property type="entry name" value="P-loop_NTPase"/>
</dbReference>
<reference evidence="2" key="2">
    <citation type="submission" date="2015-03" db="UniProtKB">
        <authorList>
            <consortium name="EnsemblPlants"/>
        </authorList>
    </citation>
    <scope>IDENTIFICATION</scope>
</reference>
<dbReference type="Gene3D" id="1.10.8.60">
    <property type="match status" value="1"/>
</dbReference>
<evidence type="ECO:0000313" key="3">
    <source>
        <dbReference type="Proteomes" id="UP000032141"/>
    </source>
</evidence>
<evidence type="ECO:0000313" key="2">
    <source>
        <dbReference type="EnsemblPlants" id="Bo3g064050.1"/>
    </source>
</evidence>
<dbReference type="STRING" id="109376.A0A0D3BAP3"/>